<feature type="compositionally biased region" description="Basic residues" evidence="1">
    <location>
        <begin position="257"/>
        <end position="266"/>
    </location>
</feature>
<name>A0ABR3F1X3_9AGAR</name>
<evidence type="ECO:0000313" key="4">
    <source>
        <dbReference type="Proteomes" id="UP001465976"/>
    </source>
</evidence>
<dbReference type="InterPro" id="IPR004875">
    <property type="entry name" value="DDE_SF_endonuclease_dom"/>
</dbReference>
<feature type="compositionally biased region" description="Acidic residues" evidence="1">
    <location>
        <begin position="162"/>
        <end position="175"/>
    </location>
</feature>
<dbReference type="Proteomes" id="UP001465976">
    <property type="component" value="Unassembled WGS sequence"/>
</dbReference>
<dbReference type="EMBL" id="JBAHYK010001191">
    <property type="protein sequence ID" value="KAL0569111.1"/>
    <property type="molecule type" value="Genomic_DNA"/>
</dbReference>
<evidence type="ECO:0000259" key="2">
    <source>
        <dbReference type="Pfam" id="PF03184"/>
    </source>
</evidence>
<evidence type="ECO:0000313" key="3">
    <source>
        <dbReference type="EMBL" id="KAL0569111.1"/>
    </source>
</evidence>
<keyword evidence="4" id="KW-1185">Reference proteome</keyword>
<feature type="region of interest" description="Disordered" evidence="1">
    <location>
        <begin position="881"/>
        <end position="901"/>
    </location>
</feature>
<reference evidence="3 4" key="1">
    <citation type="submission" date="2024-02" db="EMBL/GenBank/DDBJ databases">
        <title>A draft genome for the cacao thread blight pathogen Marasmius crinis-equi.</title>
        <authorList>
            <person name="Cohen S.P."/>
            <person name="Baruah I.K."/>
            <person name="Amoako-Attah I."/>
            <person name="Bukari Y."/>
            <person name="Meinhardt L.W."/>
            <person name="Bailey B.A."/>
        </authorList>
    </citation>
    <scope>NUCLEOTIDE SEQUENCE [LARGE SCALE GENOMIC DNA]</scope>
    <source>
        <strain evidence="3 4">GH-76</strain>
    </source>
</reference>
<feature type="region of interest" description="Disordered" evidence="1">
    <location>
        <begin position="129"/>
        <end position="316"/>
    </location>
</feature>
<accession>A0ABR3F1X3</accession>
<feature type="compositionally biased region" description="Polar residues" evidence="1">
    <location>
        <begin position="180"/>
        <end position="192"/>
    </location>
</feature>
<gene>
    <name evidence="3" type="ORF">V5O48_012860</name>
</gene>
<comment type="caution">
    <text evidence="3">The sequence shown here is derived from an EMBL/GenBank/DDBJ whole genome shotgun (WGS) entry which is preliminary data.</text>
</comment>
<evidence type="ECO:0000256" key="1">
    <source>
        <dbReference type="SAM" id="MobiDB-lite"/>
    </source>
</evidence>
<dbReference type="Pfam" id="PF03184">
    <property type="entry name" value="DDE_1"/>
    <property type="match status" value="1"/>
</dbReference>
<protein>
    <recommendedName>
        <fullName evidence="2">DDE-1 domain-containing protein</fullName>
    </recommendedName>
</protein>
<feature type="domain" description="DDE-1" evidence="2">
    <location>
        <begin position="614"/>
        <end position="723"/>
    </location>
</feature>
<sequence>MSNQLKPVTGLSQHLIERIHHLASLMRGLPDSLPLNPPASESTYHFELDPDEFEDRGVLGTISRVLEITFGQERDGIIVFTERGTRVEENLPKMIKLAVKEMNDGDRQVFAEAWLERLIRSAKDCGAKVLKKRKKRTSGSGSDSDDYLPANPTKKSKPEILEISDDDDDDDDDTPEILPSSPSTPFYPNSPQKPRPSVATKQTTLSFMKDARSEQEKRADRVKAMKAADKAKEKWEEKVQKEKQTKAEREKEQNRIRQQRFRAKQKAQKDRESSPEGRGVNDALMEGAREQGQGTVMGQTDRAGVSRAGYEEWREERGGTKRGAVVGQARRTNWFHPFLWSFIERAMKHCDWSPTDTAKFLQRQNPALFSNIRRQTIGKWKEVGARQWTKKTLDCISYRHALVASGRVGALTQYPQLIGEIKTTIISLRTSGLIVNVPIARSIILGFIQQRHPEILTGSKFTCSERYVRDFMQSVLDFSPRQGTRAAAKLPDDADDVCERTFFRLVYAMMWEKIPPKLVINADQMGIYVLPSSSSTWHTRGDRQVDIVAKEEKRAFTLMVASTPTGVLLPFQAVWPGKTKNSLPSQKAEGMDKAQEYGFQFTFAASEKNPRSHFSTLKTMKEWIKDIFLPYMRSVIEADPDLDDDQKGIIFIDAYPVHTSKSFITHVFEEYPNIILIFVPHNCTGKFQPADVGLQRPIKHFIKQILFMWMAEMHKQQIKEGKSPKEIKVSTSLPFLRDASVDPLMKAYEWMQGPDGRDLIFKAWKNSTAKNWNLSAECLTSKEAQTALKTYLKSDKDLFTEIQNRCGLVHGMGESEMSEESCAEADIDAEHIEDDTDVPLAEVVSEMLQPRNEAGQHAYRRGDHGGLVAAAEEEDVWAYDDTGRPWASGGTIPTVDDGDDD</sequence>
<feature type="compositionally biased region" description="Basic and acidic residues" evidence="1">
    <location>
        <begin position="209"/>
        <end position="255"/>
    </location>
</feature>
<organism evidence="3 4">
    <name type="scientific">Marasmius crinis-equi</name>
    <dbReference type="NCBI Taxonomy" id="585013"/>
    <lineage>
        <taxon>Eukaryota</taxon>
        <taxon>Fungi</taxon>
        <taxon>Dikarya</taxon>
        <taxon>Basidiomycota</taxon>
        <taxon>Agaricomycotina</taxon>
        <taxon>Agaricomycetes</taxon>
        <taxon>Agaricomycetidae</taxon>
        <taxon>Agaricales</taxon>
        <taxon>Marasmiineae</taxon>
        <taxon>Marasmiaceae</taxon>
        <taxon>Marasmius</taxon>
    </lineage>
</organism>
<proteinExistence type="predicted"/>